<evidence type="ECO:0000313" key="3">
    <source>
        <dbReference type="Proteomes" id="UP000823941"/>
    </source>
</evidence>
<evidence type="ECO:0000259" key="1">
    <source>
        <dbReference type="PROSITE" id="PS50878"/>
    </source>
</evidence>
<dbReference type="InterPro" id="IPR043502">
    <property type="entry name" value="DNA/RNA_pol_sf"/>
</dbReference>
<dbReference type="InterPro" id="IPR000477">
    <property type="entry name" value="RT_dom"/>
</dbReference>
<dbReference type="EMBL" id="JAHIBW010000025">
    <property type="protein sequence ID" value="KAG7297769.1"/>
    <property type="molecule type" value="Genomic_DNA"/>
</dbReference>
<dbReference type="SUPFAM" id="SSF56672">
    <property type="entry name" value="DNA/RNA polymerases"/>
    <property type="match status" value="1"/>
</dbReference>
<dbReference type="PROSITE" id="PS50878">
    <property type="entry name" value="RT_POL"/>
    <property type="match status" value="1"/>
</dbReference>
<dbReference type="CDD" id="cd01650">
    <property type="entry name" value="RT_nLTR_like"/>
    <property type="match status" value="1"/>
</dbReference>
<sequence length="817" mass="94125">MTNNSTDHFLIAGDFNMSYITWTKSDVGVTPSYINSEPATDLIDTLSLCNLTQFNLITNKDNRILDLILSNTTLEVTQCYDPLIPEDPYHKALIIEYILTDSLPLSYSKQTKYIFNKGDYAKINTEIENKPWNLLFSSLSVNEAVTLFYDIIYELRDRYIPRSQSRSKFNYPVWYSTALIKILKEKNKYLKKFKTYGNLSDKCSFDLLRLRAKKVERDCYESYLTLVENSLIDNPKVFWNFIKNKRGDSGFPSTMTYSNTSCDTGQGIANLFSSYFSSTFSSSSNCTVNINNTDNSGNSAGDLHIITVEDDTVEKLLCNLDINKSAGPDGLPASFLRYCASSLKVPIGILFRKCFSEGSVPIIWKSAFISPIHKKGPKKLVENYRPISKLCLIAKIMEKIVYDQMYSALKPIFSPQQHGFLKGRSTVSNLALLNDCITERMDRGDQVDVIYTDFSKAFDRIDHALLLNKLLRLGIRGNLFRWFCSYVDNRSQAVVLNGFMSPWSGIPSGVPQGSLLGPLLFIIFVNDIDSCFQHSMCLLFADDLKLFRTVNNIEQQNLLQEDLIRFDHYCHTNKLDLNISKCYTVSYTRKIHIFLSNYTLRGLHIQRSNNIRDLGVIHDSKLVFDQHIDAITTKALKSLGFIMRVSKSFRSLKSLKVLYCAYVRSSLEYASQIWNPRYKDYVSRLEKIQKKFIRFLRFKFHLPKESYEMSCKRLHLLPLYTRREAADISYLINIINGKTDCSDLVAKLKFYVPSRLPRHHSIMQIPLVKTNYRQNSFFIRASNSLNKIYSDSEFDPFSKKHSNVNRYLTVAFVNKII</sequence>
<protein>
    <recommendedName>
        <fullName evidence="1">Reverse transcriptase domain-containing protein</fullName>
    </recommendedName>
</protein>
<dbReference type="PANTHER" id="PTHR33332">
    <property type="entry name" value="REVERSE TRANSCRIPTASE DOMAIN-CONTAINING PROTEIN"/>
    <property type="match status" value="1"/>
</dbReference>
<keyword evidence="3" id="KW-1185">Reference proteome</keyword>
<dbReference type="Proteomes" id="UP000823941">
    <property type="component" value="Chromosome 25"/>
</dbReference>
<reference evidence="2 3" key="1">
    <citation type="submission" date="2021-06" db="EMBL/GenBank/DDBJ databases">
        <title>A haploid diamondback moth (Plutella xylostella L.) genome assembly resolves 31 chromosomes and identifies a diamide resistance mutation.</title>
        <authorList>
            <person name="Ward C.M."/>
            <person name="Perry K.D."/>
            <person name="Baker G."/>
            <person name="Powis K."/>
            <person name="Heckel D.G."/>
            <person name="Baxter S.W."/>
        </authorList>
    </citation>
    <scope>NUCLEOTIDE SEQUENCE [LARGE SCALE GENOMIC DNA]</scope>
    <source>
        <strain evidence="2 3">LV</strain>
        <tissue evidence="2">Single pupa</tissue>
    </source>
</reference>
<accession>A0ABQ7PZ40</accession>
<dbReference type="Pfam" id="PF00078">
    <property type="entry name" value="RVT_1"/>
    <property type="match status" value="1"/>
</dbReference>
<feature type="domain" description="Reverse transcriptase" evidence="1">
    <location>
        <begin position="353"/>
        <end position="605"/>
    </location>
</feature>
<gene>
    <name evidence="2" type="ORF">JYU34_018510</name>
</gene>
<comment type="caution">
    <text evidence="2">The sequence shown here is derived from an EMBL/GenBank/DDBJ whole genome shotgun (WGS) entry which is preliminary data.</text>
</comment>
<evidence type="ECO:0000313" key="2">
    <source>
        <dbReference type="EMBL" id="KAG7297769.1"/>
    </source>
</evidence>
<name>A0ABQ7PZ40_PLUXY</name>
<organism evidence="2 3">
    <name type="scientific">Plutella xylostella</name>
    <name type="common">Diamondback moth</name>
    <name type="synonym">Plutella maculipennis</name>
    <dbReference type="NCBI Taxonomy" id="51655"/>
    <lineage>
        <taxon>Eukaryota</taxon>
        <taxon>Metazoa</taxon>
        <taxon>Ecdysozoa</taxon>
        <taxon>Arthropoda</taxon>
        <taxon>Hexapoda</taxon>
        <taxon>Insecta</taxon>
        <taxon>Pterygota</taxon>
        <taxon>Neoptera</taxon>
        <taxon>Endopterygota</taxon>
        <taxon>Lepidoptera</taxon>
        <taxon>Glossata</taxon>
        <taxon>Ditrysia</taxon>
        <taxon>Yponomeutoidea</taxon>
        <taxon>Plutellidae</taxon>
        <taxon>Plutella</taxon>
    </lineage>
</organism>
<proteinExistence type="predicted"/>